<organism evidence="3 4">
    <name type="scientific">Fistulina hepatica ATCC 64428</name>
    <dbReference type="NCBI Taxonomy" id="1128425"/>
    <lineage>
        <taxon>Eukaryota</taxon>
        <taxon>Fungi</taxon>
        <taxon>Dikarya</taxon>
        <taxon>Basidiomycota</taxon>
        <taxon>Agaricomycotina</taxon>
        <taxon>Agaricomycetes</taxon>
        <taxon>Agaricomycetidae</taxon>
        <taxon>Agaricales</taxon>
        <taxon>Fistulinaceae</taxon>
        <taxon>Fistulina</taxon>
    </lineage>
</organism>
<evidence type="ECO:0000256" key="1">
    <source>
        <dbReference type="ARBA" id="ARBA00010098"/>
    </source>
</evidence>
<dbReference type="Pfam" id="PF05327">
    <property type="entry name" value="RRN3"/>
    <property type="match status" value="1"/>
</dbReference>
<dbReference type="PANTHER" id="PTHR12790">
    <property type="entry name" value="TRANSCRIPTION INITIATION FACTOR IA RRN3"/>
    <property type="match status" value="1"/>
</dbReference>
<feature type="region of interest" description="Disordered" evidence="2">
    <location>
        <begin position="325"/>
        <end position="357"/>
    </location>
</feature>
<gene>
    <name evidence="3" type="ORF">FISHEDRAFT_47011</name>
</gene>
<dbReference type="GO" id="GO:0006361">
    <property type="term" value="P:transcription initiation at RNA polymerase I promoter"/>
    <property type="evidence" value="ECO:0007669"/>
    <property type="project" value="InterPro"/>
</dbReference>
<dbReference type="GO" id="GO:0003743">
    <property type="term" value="F:translation initiation factor activity"/>
    <property type="evidence" value="ECO:0007669"/>
    <property type="project" value="UniProtKB-KW"/>
</dbReference>
<dbReference type="GO" id="GO:0005634">
    <property type="term" value="C:nucleus"/>
    <property type="evidence" value="ECO:0007669"/>
    <property type="project" value="TreeGrafter"/>
</dbReference>
<proteinExistence type="inferred from homology"/>
<dbReference type="InterPro" id="IPR007991">
    <property type="entry name" value="RNA_pol_I_trans_ini_fac_RRN3"/>
</dbReference>
<evidence type="ECO:0000313" key="4">
    <source>
        <dbReference type="Proteomes" id="UP000054144"/>
    </source>
</evidence>
<name>A0A0D7A716_9AGAR</name>
<dbReference type="AlphaFoldDB" id="A0A0D7A716"/>
<accession>A0A0D7A716</accession>
<dbReference type="OrthoDB" id="26970at2759"/>
<keyword evidence="3" id="KW-0396">Initiation factor</keyword>
<reference evidence="3 4" key="1">
    <citation type="journal article" date="2015" name="Fungal Genet. Biol.">
        <title>Evolution of novel wood decay mechanisms in Agaricales revealed by the genome sequences of Fistulina hepatica and Cylindrobasidium torrendii.</title>
        <authorList>
            <person name="Floudas D."/>
            <person name="Held B.W."/>
            <person name="Riley R."/>
            <person name="Nagy L.G."/>
            <person name="Koehler G."/>
            <person name="Ransdell A.S."/>
            <person name="Younus H."/>
            <person name="Chow J."/>
            <person name="Chiniquy J."/>
            <person name="Lipzen A."/>
            <person name="Tritt A."/>
            <person name="Sun H."/>
            <person name="Haridas S."/>
            <person name="LaButti K."/>
            <person name="Ohm R.A."/>
            <person name="Kues U."/>
            <person name="Blanchette R.A."/>
            <person name="Grigoriev I.V."/>
            <person name="Minto R.E."/>
            <person name="Hibbett D.S."/>
        </authorList>
    </citation>
    <scope>NUCLEOTIDE SEQUENCE [LARGE SCALE GENOMIC DNA]</scope>
    <source>
        <strain evidence="3 4">ATCC 64428</strain>
    </source>
</reference>
<feature type="compositionally biased region" description="Acidic residues" evidence="2">
    <location>
        <begin position="325"/>
        <end position="356"/>
    </location>
</feature>
<protein>
    <submittedName>
        <fullName evidence="3">RNA polymerase I-specific transcription initiation factor RRN3</fullName>
    </submittedName>
</protein>
<feature type="region of interest" description="Disordered" evidence="2">
    <location>
        <begin position="35"/>
        <end position="59"/>
    </location>
</feature>
<evidence type="ECO:0000313" key="3">
    <source>
        <dbReference type="EMBL" id="KIY46603.1"/>
    </source>
</evidence>
<dbReference type="EMBL" id="KN882026">
    <property type="protein sequence ID" value="KIY46603.1"/>
    <property type="molecule type" value="Genomic_DNA"/>
</dbReference>
<keyword evidence="4" id="KW-1185">Reference proteome</keyword>
<comment type="similarity">
    <text evidence="1">Belongs to the RRN3 family.</text>
</comment>
<feature type="compositionally biased region" description="Low complexity" evidence="2">
    <location>
        <begin position="46"/>
        <end position="56"/>
    </location>
</feature>
<evidence type="ECO:0000256" key="2">
    <source>
        <dbReference type="SAM" id="MobiDB-lite"/>
    </source>
</evidence>
<sequence length="764" mass="85378">MDPHSRHSQFNQRTLKVGPVALNTRYMDPMLSAKPSLDQFTKQKSKYQSSTSPSSSIAPALLTGRPIATNSRVRQTEQIRSDMFLAFVNNALHEKLNGRSDNYDELTSQFDPKRLVQGGTQTIQLRLWITALSHVVSKIERAHSSLVQAIVKMPWTTMDNAIVKAFTVFFGMLLSAKPEYLSLVLGKVAQEFTYQSGLQALDSGIPEGSSSPLTRRTIYDRLHFLLQHILTLIPTLPSTLLPLLIANFPHKRQSLNAQTTYIRNLLRVTEYCPEVTDKILSTIVDRAIQIDVEIQVEIEELEAQENDTATQDVFELDPFDALIGDDDSVSHSDDEDEIDNFSDLSSEAEDEFDDPSDLPTNVRYIQDMVSKLDHILALLFEHFDEISSSPANLPSLLPLPSSPSSSSLPSMPLQSTPGIVKTVTDRSKMHRRNQFHTLLAIFDRTILRTFKSRYTQFILFWYTSLDPEFSDLFQGMLIERALWKPDEPAITRAAAASYVGSFVSRAQFVDRTGTRAVVGIMCNYLKEHLDAIEEVLRVAGDEVEVNAAENTVFYAIAQAVFLIFCFRWRDLLDEDDALDELMESRSSENWMPELRVLPRIINSILNPLKVCAPNVALQFARVAHATHLVYCYTLIEENKRSDYSGHGDLPSSTSKTSAVVMANLIDPELNSFFPFDPYKLPKSNAFIASVYRDWSSVAIGDDDEDENEDDEVESTVDVLESGGLPVPVSSRASVDSDDDTAGLGQSLNAMSISPAAIQGLAVVQ</sequence>
<dbReference type="Proteomes" id="UP000054144">
    <property type="component" value="Unassembled WGS sequence"/>
</dbReference>
<dbReference type="PANTHER" id="PTHR12790:SF0">
    <property type="entry name" value="RNA POLYMERASE I-SPECIFIC TRANSCRIPTION INITIATION FACTOR RRN3-RELATED"/>
    <property type="match status" value="1"/>
</dbReference>
<keyword evidence="3" id="KW-0648">Protein biosynthesis</keyword>
<dbReference type="GO" id="GO:0001042">
    <property type="term" value="F:RNA polymerase I core binding"/>
    <property type="evidence" value="ECO:0007669"/>
    <property type="project" value="TreeGrafter"/>
</dbReference>
<feature type="region of interest" description="Disordered" evidence="2">
    <location>
        <begin position="721"/>
        <end position="745"/>
    </location>
</feature>
<dbReference type="GO" id="GO:0001181">
    <property type="term" value="F:RNA polymerase I general transcription initiation factor activity"/>
    <property type="evidence" value="ECO:0007669"/>
    <property type="project" value="InterPro"/>
</dbReference>
<feature type="compositionally biased region" description="Low complexity" evidence="2">
    <location>
        <begin position="721"/>
        <end position="733"/>
    </location>
</feature>